<geneLocation type="plasmid" evidence="2">
    <name>pQBR57</name>
</geneLocation>
<dbReference type="RefSeq" id="WP_192963368.1">
    <property type="nucleotide sequence ID" value="NZ_LN713926.1"/>
</dbReference>
<feature type="compositionally biased region" description="Basic and acidic residues" evidence="1">
    <location>
        <begin position="123"/>
        <end position="132"/>
    </location>
</feature>
<dbReference type="AlphaFoldDB" id="A0A0G4E599"/>
<sequence length="193" mass="21546">MKDTVQIKASLIVGQHDALIEFYGRFNRLFVNKLLLKLCEGVIKDYEPSLALFQSNVMGDVEVARKVAIRIEKDKHPLMWAFYKDLPYGSRTMVIINLMNHYATLAEADATIMEKTYWTQRPDGESKAKDVADPQVSSVQQATKPDEKHAQIGQAEIPGQTDKPRSAAPAPSQPEILDTDEQQDPLAGFSTGL</sequence>
<evidence type="ECO:0000313" key="2">
    <source>
        <dbReference type="EMBL" id="CEK42178.1"/>
    </source>
</evidence>
<name>A0A0G4E599_PSEFS</name>
<feature type="region of interest" description="Disordered" evidence="1">
    <location>
        <begin position="123"/>
        <end position="193"/>
    </location>
</feature>
<protein>
    <submittedName>
        <fullName evidence="2">Uncharacterized protein</fullName>
    </submittedName>
</protein>
<dbReference type="EMBL" id="LN713926">
    <property type="protein sequence ID" value="CEK42178.1"/>
    <property type="molecule type" value="Genomic_DNA"/>
</dbReference>
<gene>
    <name evidence="2" type="ORF">PQBR57_0225</name>
</gene>
<evidence type="ECO:0000256" key="1">
    <source>
        <dbReference type="SAM" id="MobiDB-lite"/>
    </source>
</evidence>
<proteinExistence type="predicted"/>
<organism evidence="2">
    <name type="scientific">Pseudomonas fluorescens (strain SBW25)</name>
    <dbReference type="NCBI Taxonomy" id="216595"/>
    <lineage>
        <taxon>Bacteria</taxon>
        <taxon>Pseudomonadati</taxon>
        <taxon>Pseudomonadota</taxon>
        <taxon>Gammaproteobacteria</taxon>
        <taxon>Pseudomonadales</taxon>
        <taxon>Pseudomonadaceae</taxon>
        <taxon>Pseudomonas</taxon>
    </lineage>
</organism>
<keyword evidence="2" id="KW-0614">Plasmid</keyword>
<accession>A0A0G4E599</accession>
<reference evidence="2" key="1">
    <citation type="submission" date="2014-12" db="EMBL/GenBank/DDBJ databases">
        <authorList>
            <person name="Hall J."/>
        </authorList>
    </citation>
    <scope>NUCLEOTIDE SEQUENCE [LARGE SCALE GENOMIC DNA]</scope>
    <source>
        <strain evidence="2">SBW25</strain>
        <plasmid evidence="2">pQBR57</plasmid>
    </source>
</reference>
<reference evidence="2" key="2">
    <citation type="submission" date="2015-06" db="EMBL/GenBank/DDBJ databases">
        <title>Environmentally co-occuring mercury resistance plasmids are genetically and phenotypically diverse and confer variable context-dependent fitness effects.</title>
        <authorList>
            <person name="Hall J.P.J."/>
            <person name="Harrison E."/>
            <person name="Lilley A.K."/>
            <person name="Paterson S."/>
            <person name="Spiers A.J."/>
            <person name="Brockhurst M.A."/>
        </authorList>
    </citation>
    <scope>NUCLEOTIDE SEQUENCE [LARGE SCALE GENOMIC DNA]</scope>
    <source>
        <strain evidence="2">SBW25</strain>
        <plasmid evidence="2">pQBR57</plasmid>
    </source>
</reference>